<sequence>MSKKNKLSTRRNRHEFDLKREKEVQLKKAQKDAKIKEKLKAEAVIGKMKKKKERRKKGFKVGKKSKVKLANTRLLKAKGEQAMDLS</sequence>
<evidence type="ECO:0000313" key="2">
    <source>
        <dbReference type="EMBL" id="GBG77176.1"/>
    </source>
</evidence>
<dbReference type="EMBL" id="BFEA01000261">
    <property type="protein sequence ID" value="GBG77176.1"/>
    <property type="molecule type" value="Genomic_DNA"/>
</dbReference>
<reference evidence="2 3" key="1">
    <citation type="journal article" date="2018" name="Cell">
        <title>The Chara Genome: Secondary Complexity and Implications for Plant Terrestrialization.</title>
        <authorList>
            <person name="Nishiyama T."/>
            <person name="Sakayama H."/>
            <person name="Vries J.D."/>
            <person name="Buschmann H."/>
            <person name="Saint-Marcoux D."/>
            <person name="Ullrich K.K."/>
            <person name="Haas F.B."/>
            <person name="Vanderstraeten L."/>
            <person name="Becker D."/>
            <person name="Lang D."/>
            <person name="Vosolsobe S."/>
            <person name="Rombauts S."/>
            <person name="Wilhelmsson P.K.I."/>
            <person name="Janitza P."/>
            <person name="Kern R."/>
            <person name="Heyl A."/>
            <person name="Rumpler F."/>
            <person name="Villalobos L.I.A.C."/>
            <person name="Clay J.M."/>
            <person name="Skokan R."/>
            <person name="Toyoda A."/>
            <person name="Suzuki Y."/>
            <person name="Kagoshima H."/>
            <person name="Schijlen E."/>
            <person name="Tajeshwar N."/>
            <person name="Catarino B."/>
            <person name="Hetherington A.J."/>
            <person name="Saltykova A."/>
            <person name="Bonnot C."/>
            <person name="Breuninger H."/>
            <person name="Symeonidi A."/>
            <person name="Radhakrishnan G.V."/>
            <person name="Van Nieuwerburgh F."/>
            <person name="Deforce D."/>
            <person name="Chang C."/>
            <person name="Karol K.G."/>
            <person name="Hedrich R."/>
            <person name="Ulvskov P."/>
            <person name="Glockner G."/>
            <person name="Delwiche C.F."/>
            <person name="Petrasek J."/>
            <person name="Van de Peer Y."/>
            <person name="Friml J."/>
            <person name="Beilby M."/>
            <person name="Dolan L."/>
            <person name="Kohara Y."/>
            <person name="Sugano S."/>
            <person name="Fujiyama A."/>
            <person name="Delaux P.-M."/>
            <person name="Quint M."/>
            <person name="TheiBen G."/>
            <person name="Hagemann M."/>
            <person name="Harholt J."/>
            <person name="Dunand C."/>
            <person name="Zachgo S."/>
            <person name="Langdale J."/>
            <person name="Maumus F."/>
            <person name="Straeten D.V.D."/>
            <person name="Gould S.B."/>
            <person name="Rensing S.A."/>
        </authorList>
    </citation>
    <scope>NUCLEOTIDE SEQUENCE [LARGE SCALE GENOMIC DNA]</scope>
    <source>
        <strain evidence="2 3">S276</strain>
    </source>
</reference>
<dbReference type="Gramene" id="GBG77176">
    <property type="protein sequence ID" value="GBG77176"/>
    <property type="gene ID" value="CBR_g23502"/>
</dbReference>
<comment type="caution">
    <text evidence="2">The sequence shown here is derived from an EMBL/GenBank/DDBJ whole genome shotgun (WGS) entry which is preliminary data.</text>
</comment>
<dbReference type="OMA" id="KERTTWA"/>
<name>A0A388L4E3_CHABU</name>
<proteinExistence type="predicted"/>
<evidence type="ECO:0000256" key="1">
    <source>
        <dbReference type="SAM" id="MobiDB-lite"/>
    </source>
</evidence>
<gene>
    <name evidence="2" type="ORF">CBR_g23502</name>
</gene>
<evidence type="ECO:0000313" key="3">
    <source>
        <dbReference type="Proteomes" id="UP000265515"/>
    </source>
</evidence>
<evidence type="ECO:0008006" key="4">
    <source>
        <dbReference type="Google" id="ProtNLM"/>
    </source>
</evidence>
<organism evidence="2 3">
    <name type="scientific">Chara braunii</name>
    <name type="common">Braun's stonewort</name>
    <dbReference type="NCBI Taxonomy" id="69332"/>
    <lineage>
        <taxon>Eukaryota</taxon>
        <taxon>Viridiplantae</taxon>
        <taxon>Streptophyta</taxon>
        <taxon>Charophyceae</taxon>
        <taxon>Charales</taxon>
        <taxon>Characeae</taxon>
        <taxon>Chara</taxon>
    </lineage>
</organism>
<accession>A0A388L4E3</accession>
<feature type="compositionally biased region" description="Basic residues" evidence="1">
    <location>
        <begin position="47"/>
        <end position="65"/>
    </location>
</feature>
<dbReference type="AlphaFoldDB" id="A0A388L4E3"/>
<dbReference type="Proteomes" id="UP000265515">
    <property type="component" value="Unassembled WGS sequence"/>
</dbReference>
<dbReference type="PANTHER" id="PTHR36745:SF1">
    <property type="entry name" value="OS02G0824400 PROTEIN"/>
    <property type="match status" value="1"/>
</dbReference>
<protein>
    <recommendedName>
        <fullName evidence="4">Ribosomal RNA-processing protein 14/surfeit locus protein 6 C-terminal domain-containing protein</fullName>
    </recommendedName>
</protein>
<dbReference type="STRING" id="69332.A0A388L4E3"/>
<dbReference type="PANTHER" id="PTHR36745">
    <property type="entry name" value="OS02G0824400 PROTEIN"/>
    <property type="match status" value="1"/>
</dbReference>
<feature type="region of interest" description="Disordered" evidence="1">
    <location>
        <begin position="46"/>
        <end position="65"/>
    </location>
</feature>
<keyword evidence="3" id="KW-1185">Reference proteome</keyword>